<comment type="caution">
    <text evidence="1">The sequence shown here is derived from an EMBL/GenBank/DDBJ whole genome shotgun (WGS) entry which is preliminary data.</text>
</comment>
<keyword evidence="2" id="KW-1185">Reference proteome</keyword>
<evidence type="ECO:0000313" key="2">
    <source>
        <dbReference type="Proteomes" id="UP001152888"/>
    </source>
</evidence>
<evidence type="ECO:0000313" key="1">
    <source>
        <dbReference type="EMBL" id="CAH1961778.1"/>
    </source>
</evidence>
<gene>
    <name evidence="1" type="ORF">ACAOBT_LOCUS4341</name>
</gene>
<dbReference type="AlphaFoldDB" id="A0A9P0JWB3"/>
<protein>
    <submittedName>
        <fullName evidence="1">Uncharacterized protein</fullName>
    </submittedName>
</protein>
<dbReference type="Proteomes" id="UP001152888">
    <property type="component" value="Unassembled WGS sequence"/>
</dbReference>
<sequence>MLRLLRADKFSALCCKDGAGLGWGVSLTILCKFVCNVTRFPYKLYYSFSIGFVFG</sequence>
<organism evidence="1 2">
    <name type="scientific">Acanthoscelides obtectus</name>
    <name type="common">Bean weevil</name>
    <name type="synonym">Bruchus obtectus</name>
    <dbReference type="NCBI Taxonomy" id="200917"/>
    <lineage>
        <taxon>Eukaryota</taxon>
        <taxon>Metazoa</taxon>
        <taxon>Ecdysozoa</taxon>
        <taxon>Arthropoda</taxon>
        <taxon>Hexapoda</taxon>
        <taxon>Insecta</taxon>
        <taxon>Pterygota</taxon>
        <taxon>Neoptera</taxon>
        <taxon>Endopterygota</taxon>
        <taxon>Coleoptera</taxon>
        <taxon>Polyphaga</taxon>
        <taxon>Cucujiformia</taxon>
        <taxon>Chrysomeloidea</taxon>
        <taxon>Chrysomelidae</taxon>
        <taxon>Bruchinae</taxon>
        <taxon>Bruchini</taxon>
        <taxon>Acanthoscelides</taxon>
    </lineage>
</organism>
<accession>A0A9P0JWB3</accession>
<name>A0A9P0JWB3_ACAOB</name>
<reference evidence="1" key="1">
    <citation type="submission" date="2022-03" db="EMBL/GenBank/DDBJ databases">
        <authorList>
            <person name="Sayadi A."/>
        </authorList>
    </citation>
    <scope>NUCLEOTIDE SEQUENCE</scope>
</reference>
<dbReference type="EMBL" id="CAKOFQ010006697">
    <property type="protein sequence ID" value="CAH1961778.1"/>
    <property type="molecule type" value="Genomic_DNA"/>
</dbReference>
<proteinExistence type="predicted"/>